<dbReference type="Proteomes" id="UP000298327">
    <property type="component" value="Unassembled WGS sequence"/>
</dbReference>
<comment type="caution">
    <text evidence="1">The sequence shown here is derived from an EMBL/GenBank/DDBJ whole genome shotgun (WGS) entry which is preliminary data.</text>
</comment>
<evidence type="ECO:0000313" key="1">
    <source>
        <dbReference type="EMBL" id="TFY64822.1"/>
    </source>
</evidence>
<reference evidence="1 2" key="1">
    <citation type="submission" date="2019-02" db="EMBL/GenBank/DDBJ databases">
        <title>Genome sequencing of the rare red list fungi Dentipellis fragilis.</title>
        <authorList>
            <person name="Buettner E."/>
            <person name="Kellner H."/>
        </authorList>
    </citation>
    <scope>NUCLEOTIDE SEQUENCE [LARGE SCALE GENOMIC DNA]</scope>
    <source>
        <strain evidence="1 2">DSM 105465</strain>
    </source>
</reference>
<dbReference type="OrthoDB" id="2733590at2759"/>
<gene>
    <name evidence="1" type="ORF">EVG20_g5824</name>
</gene>
<accession>A0A4Y9YRN4</accession>
<name>A0A4Y9YRN4_9AGAM</name>
<keyword evidence="2" id="KW-1185">Reference proteome</keyword>
<proteinExistence type="predicted"/>
<sequence length="155" mass="17303">MADSTETAGPAGVQWVKATSLNGVNFEIGTTNEDAVSELASVEGRKTFRYSVEESGTLYLCNIPTPTILSNAAQMAREAPSASLSIGLQTLTTITTGSHNGTQWKYILNFTNTYKFDYYFYDETGDNYHVNTYRRGDHYVRFNSDKPKIIFIRGQ</sequence>
<dbReference type="AlphaFoldDB" id="A0A4Y9YRN4"/>
<dbReference type="EMBL" id="SEOQ01000360">
    <property type="protein sequence ID" value="TFY64822.1"/>
    <property type="molecule type" value="Genomic_DNA"/>
</dbReference>
<organism evidence="1 2">
    <name type="scientific">Dentipellis fragilis</name>
    <dbReference type="NCBI Taxonomy" id="205917"/>
    <lineage>
        <taxon>Eukaryota</taxon>
        <taxon>Fungi</taxon>
        <taxon>Dikarya</taxon>
        <taxon>Basidiomycota</taxon>
        <taxon>Agaricomycotina</taxon>
        <taxon>Agaricomycetes</taxon>
        <taxon>Russulales</taxon>
        <taxon>Hericiaceae</taxon>
        <taxon>Dentipellis</taxon>
    </lineage>
</organism>
<protein>
    <submittedName>
        <fullName evidence="1">Uncharacterized protein</fullName>
    </submittedName>
</protein>
<evidence type="ECO:0000313" key="2">
    <source>
        <dbReference type="Proteomes" id="UP000298327"/>
    </source>
</evidence>